<sequence>MENAGTVRIVRFDVLRPCQFNDDRALPEAKRLHEFAQNWNIERQQSDSCRRCKMRNLKLVGSATARPALNRRQARNAKDGGELRQLVASSVSLGRVRHEVRRMWQIVTITHR</sequence>
<name>A0ABP2PLA4_9BURK</name>
<dbReference type="Proteomes" id="UP000004980">
    <property type="component" value="Unassembled WGS sequence"/>
</dbReference>
<proteinExistence type="predicted"/>
<evidence type="ECO:0000313" key="2">
    <source>
        <dbReference type="Proteomes" id="UP000004980"/>
    </source>
</evidence>
<keyword evidence="2" id="KW-1185">Reference proteome</keyword>
<comment type="caution">
    <text evidence="1">The sequence shown here is derived from an EMBL/GenBank/DDBJ whole genome shotgun (WGS) entry which is preliminary data.</text>
</comment>
<protein>
    <submittedName>
        <fullName evidence="1">Uncharacterized protein</fullName>
    </submittedName>
</protein>
<accession>A0ABP2PLA4</accession>
<organism evidence="1 2">
    <name type="scientific">Paraburkholderia hospita</name>
    <dbReference type="NCBI Taxonomy" id="169430"/>
    <lineage>
        <taxon>Bacteria</taxon>
        <taxon>Pseudomonadati</taxon>
        <taxon>Pseudomonadota</taxon>
        <taxon>Betaproteobacteria</taxon>
        <taxon>Burkholderiales</taxon>
        <taxon>Burkholderiaceae</taxon>
        <taxon>Paraburkholderia</taxon>
    </lineage>
</organism>
<reference evidence="1 2" key="1">
    <citation type="journal article" date="2012" name="J. Bacteriol.">
        <title>Draft Genome Sequence of the Soil Bacterium Burkholderia terrae Strain BS001, Which Interacts with Fungal Surface Structures.</title>
        <authorList>
            <person name="Nazir R."/>
            <person name="Hansen M.A."/>
            <person name="Sorensen S."/>
            <person name="van Elsas J.D."/>
        </authorList>
    </citation>
    <scope>NUCLEOTIDE SEQUENCE [LARGE SCALE GENOMIC DNA]</scope>
    <source>
        <strain evidence="1 2">BS001</strain>
    </source>
</reference>
<evidence type="ECO:0000313" key="1">
    <source>
        <dbReference type="EMBL" id="EIM98082.1"/>
    </source>
</evidence>
<dbReference type="EMBL" id="AKAU01000130">
    <property type="protein sequence ID" value="EIM98082.1"/>
    <property type="molecule type" value="Genomic_DNA"/>
</dbReference>
<gene>
    <name evidence="1" type="ORF">WQE_25903</name>
</gene>